<feature type="region of interest" description="Disordered" evidence="1">
    <location>
        <begin position="1"/>
        <end position="31"/>
    </location>
</feature>
<evidence type="ECO:0000256" key="1">
    <source>
        <dbReference type="SAM" id="MobiDB-lite"/>
    </source>
</evidence>
<gene>
    <name evidence="2" type="ORF">PPYR_01957</name>
</gene>
<proteinExistence type="predicted"/>
<reference evidence="2 3" key="1">
    <citation type="journal article" date="2018" name="Elife">
        <title>Firefly genomes illuminate parallel origins of bioluminescence in beetles.</title>
        <authorList>
            <person name="Fallon T.R."/>
            <person name="Lower S.E."/>
            <person name="Chang C.H."/>
            <person name="Bessho-Uehara M."/>
            <person name="Martin G.J."/>
            <person name="Bewick A.J."/>
            <person name="Behringer M."/>
            <person name="Debat H.J."/>
            <person name="Wong I."/>
            <person name="Day J.C."/>
            <person name="Suvorov A."/>
            <person name="Silva C.J."/>
            <person name="Stanger-Hall K.F."/>
            <person name="Hall D.W."/>
            <person name="Schmitz R.J."/>
            <person name="Nelson D.R."/>
            <person name="Lewis S.M."/>
            <person name="Shigenobu S."/>
            <person name="Bybee S.M."/>
            <person name="Larracuente A.M."/>
            <person name="Oba Y."/>
            <person name="Weng J.K."/>
        </authorList>
    </citation>
    <scope>NUCLEOTIDE SEQUENCE [LARGE SCALE GENOMIC DNA]</scope>
    <source>
        <strain evidence="2">1611_PpyrPB1</strain>
        <tissue evidence="2">Whole body</tissue>
    </source>
</reference>
<dbReference type="EMBL" id="VVIM01000001">
    <property type="protein sequence ID" value="KAB0804987.1"/>
    <property type="molecule type" value="Genomic_DNA"/>
</dbReference>
<dbReference type="InParanoid" id="A0A5N4B5U6"/>
<comment type="caution">
    <text evidence="2">The sequence shown here is derived from an EMBL/GenBank/DDBJ whole genome shotgun (WGS) entry which is preliminary data.</text>
</comment>
<evidence type="ECO:0000313" key="3">
    <source>
        <dbReference type="Proteomes" id="UP000327044"/>
    </source>
</evidence>
<accession>A0A5N4B5U6</accession>
<name>A0A5N4B5U6_PHOPY</name>
<dbReference type="AlphaFoldDB" id="A0A5N4B5U6"/>
<protein>
    <submittedName>
        <fullName evidence="2">Uncharacterized protein</fullName>
    </submittedName>
</protein>
<sequence length="103" mass="11549">MLSTNNSIPIPCNSTSYSHIDPSTASENTEENVLTVNATNPVTMLTNTKSPKKTVSYASNQEFQFSNQKLQQGLSLNIRGYDDQATFNFHFHYSNSTNDNEKH</sequence>
<organism evidence="2 3">
    <name type="scientific">Photinus pyralis</name>
    <name type="common">Common eastern firefly</name>
    <name type="synonym">Lampyris pyralis</name>
    <dbReference type="NCBI Taxonomy" id="7054"/>
    <lineage>
        <taxon>Eukaryota</taxon>
        <taxon>Metazoa</taxon>
        <taxon>Ecdysozoa</taxon>
        <taxon>Arthropoda</taxon>
        <taxon>Hexapoda</taxon>
        <taxon>Insecta</taxon>
        <taxon>Pterygota</taxon>
        <taxon>Neoptera</taxon>
        <taxon>Endopterygota</taxon>
        <taxon>Coleoptera</taxon>
        <taxon>Polyphaga</taxon>
        <taxon>Elateriformia</taxon>
        <taxon>Elateroidea</taxon>
        <taxon>Lampyridae</taxon>
        <taxon>Lampyrinae</taxon>
        <taxon>Photinus</taxon>
    </lineage>
</organism>
<keyword evidence="3" id="KW-1185">Reference proteome</keyword>
<dbReference type="Proteomes" id="UP000327044">
    <property type="component" value="Unassembled WGS sequence"/>
</dbReference>
<evidence type="ECO:0000313" key="2">
    <source>
        <dbReference type="EMBL" id="KAB0804987.1"/>
    </source>
</evidence>